<dbReference type="RefSeq" id="WP_378037135.1">
    <property type="nucleotide sequence ID" value="NZ_JBHSIV010000016.1"/>
</dbReference>
<name>A0ABV9YT55_9PSEU</name>
<keyword evidence="3" id="KW-1185">Reference proteome</keyword>
<evidence type="ECO:0000259" key="1">
    <source>
        <dbReference type="PROSITE" id="PS50075"/>
    </source>
</evidence>
<dbReference type="Proteomes" id="UP001595947">
    <property type="component" value="Unassembled WGS sequence"/>
</dbReference>
<protein>
    <submittedName>
        <fullName evidence="2">Acyl carrier protein</fullName>
    </submittedName>
</protein>
<evidence type="ECO:0000313" key="2">
    <source>
        <dbReference type="EMBL" id="MFC5063791.1"/>
    </source>
</evidence>
<sequence>MVTETDHGRLRDRVAEVVSDRAGIDVPDAETDLLEAGLIDSLALVTLIVALEETFAVQLPLDDFDIERFRSVDAMATFLAEVLRA</sequence>
<dbReference type="EMBL" id="JBHSIV010000016">
    <property type="protein sequence ID" value="MFC5063791.1"/>
    <property type="molecule type" value="Genomic_DNA"/>
</dbReference>
<proteinExistence type="predicted"/>
<dbReference type="InterPro" id="IPR036736">
    <property type="entry name" value="ACP-like_sf"/>
</dbReference>
<organism evidence="2 3">
    <name type="scientific">Actinomycetospora atypica</name>
    <dbReference type="NCBI Taxonomy" id="1290095"/>
    <lineage>
        <taxon>Bacteria</taxon>
        <taxon>Bacillati</taxon>
        <taxon>Actinomycetota</taxon>
        <taxon>Actinomycetes</taxon>
        <taxon>Pseudonocardiales</taxon>
        <taxon>Pseudonocardiaceae</taxon>
        <taxon>Actinomycetospora</taxon>
    </lineage>
</organism>
<feature type="domain" description="Carrier" evidence="1">
    <location>
        <begin position="1"/>
        <end position="83"/>
    </location>
</feature>
<reference evidence="3" key="1">
    <citation type="journal article" date="2019" name="Int. J. Syst. Evol. Microbiol.">
        <title>The Global Catalogue of Microorganisms (GCM) 10K type strain sequencing project: providing services to taxonomists for standard genome sequencing and annotation.</title>
        <authorList>
            <consortium name="The Broad Institute Genomics Platform"/>
            <consortium name="The Broad Institute Genome Sequencing Center for Infectious Disease"/>
            <person name="Wu L."/>
            <person name="Ma J."/>
        </authorList>
    </citation>
    <scope>NUCLEOTIDE SEQUENCE [LARGE SCALE GENOMIC DNA]</scope>
    <source>
        <strain evidence="3">CGMCC 4.7093</strain>
    </source>
</reference>
<gene>
    <name evidence="2" type="ORF">ACFPBZ_16350</name>
</gene>
<dbReference type="Pfam" id="PF00550">
    <property type="entry name" value="PP-binding"/>
    <property type="match status" value="1"/>
</dbReference>
<dbReference type="PROSITE" id="PS50075">
    <property type="entry name" value="CARRIER"/>
    <property type="match status" value="1"/>
</dbReference>
<dbReference type="Gene3D" id="1.10.1200.10">
    <property type="entry name" value="ACP-like"/>
    <property type="match status" value="1"/>
</dbReference>
<dbReference type="SUPFAM" id="SSF47336">
    <property type="entry name" value="ACP-like"/>
    <property type="match status" value="1"/>
</dbReference>
<accession>A0ABV9YT55</accession>
<dbReference type="InterPro" id="IPR009081">
    <property type="entry name" value="PP-bd_ACP"/>
</dbReference>
<comment type="caution">
    <text evidence="2">The sequence shown here is derived from an EMBL/GenBank/DDBJ whole genome shotgun (WGS) entry which is preliminary data.</text>
</comment>
<evidence type="ECO:0000313" key="3">
    <source>
        <dbReference type="Proteomes" id="UP001595947"/>
    </source>
</evidence>